<protein>
    <submittedName>
        <fullName evidence="1">Uncharacterized protein</fullName>
    </submittedName>
</protein>
<keyword evidence="2" id="KW-1185">Reference proteome</keyword>
<evidence type="ECO:0000313" key="1">
    <source>
        <dbReference type="EMBL" id="KIJ43238.1"/>
    </source>
</evidence>
<sequence>MKNHASNLTFKNAKEFYHRIDKHLPDGPQWHCWKIEVPEAPNETQVLFYRDPIDCLKFLAQSLAFNGHQNYAPVKYFPDKELKNQVYGELNIGDTWHYYQSIIGPEETVNPAILASDGTHVTNFSGDGKVHPVYISSGQIEADLRNQPN</sequence>
<dbReference type="HOGENOM" id="CLU_137144_0_0_1"/>
<organism evidence="1 2">
    <name type="scientific">Sphaerobolus stellatus (strain SS14)</name>
    <dbReference type="NCBI Taxonomy" id="990650"/>
    <lineage>
        <taxon>Eukaryota</taxon>
        <taxon>Fungi</taxon>
        <taxon>Dikarya</taxon>
        <taxon>Basidiomycota</taxon>
        <taxon>Agaricomycotina</taxon>
        <taxon>Agaricomycetes</taxon>
        <taxon>Phallomycetidae</taxon>
        <taxon>Geastrales</taxon>
        <taxon>Sphaerobolaceae</taxon>
        <taxon>Sphaerobolus</taxon>
    </lineage>
</organism>
<name>A0A0C9UJK5_SPHS4</name>
<dbReference type="InterPro" id="IPR041078">
    <property type="entry name" value="Plavaka"/>
</dbReference>
<reference evidence="1 2" key="1">
    <citation type="submission" date="2014-06" db="EMBL/GenBank/DDBJ databases">
        <title>Evolutionary Origins and Diversification of the Mycorrhizal Mutualists.</title>
        <authorList>
            <consortium name="DOE Joint Genome Institute"/>
            <consortium name="Mycorrhizal Genomics Consortium"/>
            <person name="Kohler A."/>
            <person name="Kuo A."/>
            <person name="Nagy L.G."/>
            <person name="Floudas D."/>
            <person name="Copeland A."/>
            <person name="Barry K.W."/>
            <person name="Cichocki N."/>
            <person name="Veneault-Fourrey C."/>
            <person name="LaButti K."/>
            <person name="Lindquist E.A."/>
            <person name="Lipzen A."/>
            <person name="Lundell T."/>
            <person name="Morin E."/>
            <person name="Murat C."/>
            <person name="Riley R."/>
            <person name="Ohm R."/>
            <person name="Sun H."/>
            <person name="Tunlid A."/>
            <person name="Henrissat B."/>
            <person name="Grigoriev I.V."/>
            <person name="Hibbett D.S."/>
            <person name="Martin F."/>
        </authorList>
    </citation>
    <scope>NUCLEOTIDE SEQUENCE [LARGE SCALE GENOMIC DNA]</scope>
    <source>
        <strain evidence="1 2">SS14</strain>
    </source>
</reference>
<evidence type="ECO:0000313" key="2">
    <source>
        <dbReference type="Proteomes" id="UP000054279"/>
    </source>
</evidence>
<dbReference type="EMBL" id="KN837124">
    <property type="protein sequence ID" value="KIJ43238.1"/>
    <property type="molecule type" value="Genomic_DNA"/>
</dbReference>
<dbReference type="Proteomes" id="UP000054279">
    <property type="component" value="Unassembled WGS sequence"/>
</dbReference>
<accession>A0A0C9UJK5</accession>
<dbReference type="AlphaFoldDB" id="A0A0C9UJK5"/>
<dbReference type="Pfam" id="PF18759">
    <property type="entry name" value="Plavaka"/>
    <property type="match status" value="1"/>
</dbReference>
<dbReference type="OrthoDB" id="2688393at2759"/>
<gene>
    <name evidence="1" type="ORF">M422DRAFT_170214</name>
</gene>
<proteinExistence type="predicted"/>